<evidence type="ECO:0000313" key="3">
    <source>
        <dbReference type="Proteomes" id="UP001501581"/>
    </source>
</evidence>
<name>A0ABP4EAE6_9ACTN</name>
<keyword evidence="1" id="KW-0472">Membrane</keyword>
<dbReference type="Proteomes" id="UP001501581">
    <property type="component" value="Unassembled WGS sequence"/>
</dbReference>
<evidence type="ECO:0000256" key="1">
    <source>
        <dbReference type="SAM" id="Phobius"/>
    </source>
</evidence>
<comment type="caution">
    <text evidence="2">The sequence shown here is derived from an EMBL/GenBank/DDBJ whole genome shotgun (WGS) entry which is preliminary data.</text>
</comment>
<accession>A0ABP4EAE6</accession>
<keyword evidence="1" id="KW-1133">Transmembrane helix</keyword>
<feature type="transmembrane region" description="Helical" evidence="1">
    <location>
        <begin position="80"/>
        <end position="101"/>
    </location>
</feature>
<reference evidence="3" key="1">
    <citation type="journal article" date="2019" name="Int. J. Syst. Evol. Microbiol.">
        <title>The Global Catalogue of Microorganisms (GCM) 10K type strain sequencing project: providing services to taxonomists for standard genome sequencing and annotation.</title>
        <authorList>
            <consortium name="The Broad Institute Genomics Platform"/>
            <consortium name="The Broad Institute Genome Sequencing Center for Infectious Disease"/>
            <person name="Wu L."/>
            <person name="Ma J."/>
        </authorList>
    </citation>
    <scope>NUCLEOTIDE SEQUENCE [LARGE SCALE GENOMIC DNA]</scope>
    <source>
        <strain evidence="3">JCM 13008</strain>
    </source>
</reference>
<dbReference type="EMBL" id="BAAALG010000004">
    <property type="protein sequence ID" value="GAA1097445.1"/>
    <property type="molecule type" value="Genomic_DNA"/>
</dbReference>
<keyword evidence="1" id="KW-0812">Transmembrane</keyword>
<evidence type="ECO:0000313" key="2">
    <source>
        <dbReference type="EMBL" id="GAA1097445.1"/>
    </source>
</evidence>
<feature type="transmembrane region" description="Helical" evidence="1">
    <location>
        <begin position="107"/>
        <end position="125"/>
    </location>
</feature>
<organism evidence="2 3">
    <name type="scientific">Nocardioides dubius</name>
    <dbReference type="NCBI Taxonomy" id="317019"/>
    <lineage>
        <taxon>Bacteria</taxon>
        <taxon>Bacillati</taxon>
        <taxon>Actinomycetota</taxon>
        <taxon>Actinomycetes</taxon>
        <taxon>Propionibacteriales</taxon>
        <taxon>Nocardioidaceae</taxon>
        <taxon>Nocardioides</taxon>
    </lineage>
</organism>
<keyword evidence="3" id="KW-1185">Reference proteome</keyword>
<gene>
    <name evidence="2" type="ORF">GCM10009668_13120</name>
</gene>
<proteinExistence type="predicted"/>
<protein>
    <submittedName>
        <fullName evidence="2">Uncharacterized protein</fullName>
    </submittedName>
</protein>
<sequence>MLRDSGVLERLRRRRPATLPEFLEALAELGPEAVLENPAGVDDALLHLGRQWALSAEQLAHPATLPAVIEHRERIRVHPAAAYGTAGVASVGSVLVVSGGAPMVLELIAVAGVVGVTGLASAWAWRPSARRKDRAFTLRGAPALTARSQALLVQQSTLLVHPDAMRAAERQSAVVQGLALTVESAEAVADAGRLIDAAGNLDREPATPAERSMVLELVAHRTRLVHALLRQQNDTQREQAAQRVEHHATYQQVIDDHER</sequence>